<organism evidence="1 2">
    <name type="scientific">Triticum urartu</name>
    <name type="common">Red wild einkorn</name>
    <name type="synonym">Crithodium urartu</name>
    <dbReference type="NCBI Taxonomy" id="4572"/>
    <lineage>
        <taxon>Eukaryota</taxon>
        <taxon>Viridiplantae</taxon>
        <taxon>Streptophyta</taxon>
        <taxon>Embryophyta</taxon>
        <taxon>Tracheophyta</taxon>
        <taxon>Spermatophyta</taxon>
        <taxon>Magnoliopsida</taxon>
        <taxon>Liliopsida</taxon>
        <taxon>Poales</taxon>
        <taxon>Poaceae</taxon>
        <taxon>BOP clade</taxon>
        <taxon>Pooideae</taxon>
        <taxon>Triticodae</taxon>
        <taxon>Triticeae</taxon>
        <taxon>Triticinae</taxon>
        <taxon>Triticum</taxon>
    </lineage>
</organism>
<reference evidence="1" key="2">
    <citation type="submission" date="2018-03" db="EMBL/GenBank/DDBJ databases">
        <title>The Triticum urartu genome reveals the dynamic nature of wheat genome evolution.</title>
        <authorList>
            <person name="Ling H."/>
            <person name="Ma B."/>
            <person name="Shi X."/>
            <person name="Liu H."/>
            <person name="Dong L."/>
            <person name="Sun H."/>
            <person name="Cao Y."/>
            <person name="Gao Q."/>
            <person name="Zheng S."/>
            <person name="Li Y."/>
            <person name="Yu Y."/>
            <person name="Du H."/>
            <person name="Qi M."/>
            <person name="Li Y."/>
            <person name="Yu H."/>
            <person name="Cui Y."/>
            <person name="Wang N."/>
            <person name="Chen C."/>
            <person name="Wu H."/>
            <person name="Zhao Y."/>
            <person name="Zhang J."/>
            <person name="Li Y."/>
            <person name="Zhou W."/>
            <person name="Zhang B."/>
            <person name="Hu W."/>
            <person name="Eijk M."/>
            <person name="Tang J."/>
            <person name="Witsenboer H."/>
            <person name="Zhao S."/>
            <person name="Li Z."/>
            <person name="Zhang A."/>
            <person name="Wang D."/>
            <person name="Liang C."/>
        </authorList>
    </citation>
    <scope>NUCLEOTIDE SEQUENCE [LARGE SCALE GENOMIC DNA]</scope>
    <source>
        <strain evidence="1">cv. G1812</strain>
    </source>
</reference>
<dbReference type="EnsemblPlants" id="TuG1812G0300004861.01.T01">
    <property type="protein sequence ID" value="TuG1812G0300004861.01.T01"/>
    <property type="gene ID" value="TuG1812G0300004861.01"/>
</dbReference>
<protein>
    <submittedName>
        <fullName evidence="1">Uncharacterized protein</fullName>
    </submittedName>
</protein>
<evidence type="ECO:0000313" key="1">
    <source>
        <dbReference type="EnsemblPlants" id="TuG1812G0300004861.01.T01"/>
    </source>
</evidence>
<name>A0A8R7U1F1_TRIUA</name>
<proteinExistence type="predicted"/>
<dbReference type="Gramene" id="TuG1812G0300004861.01.T01">
    <property type="protein sequence ID" value="TuG1812G0300004861.01.T01"/>
    <property type="gene ID" value="TuG1812G0300004861.01"/>
</dbReference>
<evidence type="ECO:0000313" key="2">
    <source>
        <dbReference type="Proteomes" id="UP000015106"/>
    </source>
</evidence>
<dbReference type="Proteomes" id="UP000015106">
    <property type="component" value="Chromosome 3"/>
</dbReference>
<dbReference type="AlphaFoldDB" id="A0A8R7U1F1"/>
<reference evidence="1" key="3">
    <citation type="submission" date="2022-06" db="UniProtKB">
        <authorList>
            <consortium name="EnsemblPlants"/>
        </authorList>
    </citation>
    <scope>IDENTIFICATION</scope>
</reference>
<sequence length="37" mass="4046">VLPKLSYFTSVYPLLAVAIFSGGEIDSRTTKTKEQQG</sequence>
<keyword evidence="2" id="KW-1185">Reference proteome</keyword>
<accession>A0A8R7U1F1</accession>
<reference evidence="2" key="1">
    <citation type="journal article" date="2013" name="Nature">
        <title>Draft genome of the wheat A-genome progenitor Triticum urartu.</title>
        <authorList>
            <person name="Ling H.Q."/>
            <person name="Zhao S."/>
            <person name="Liu D."/>
            <person name="Wang J."/>
            <person name="Sun H."/>
            <person name="Zhang C."/>
            <person name="Fan H."/>
            <person name="Li D."/>
            <person name="Dong L."/>
            <person name="Tao Y."/>
            <person name="Gao C."/>
            <person name="Wu H."/>
            <person name="Li Y."/>
            <person name="Cui Y."/>
            <person name="Guo X."/>
            <person name="Zheng S."/>
            <person name="Wang B."/>
            <person name="Yu K."/>
            <person name="Liang Q."/>
            <person name="Yang W."/>
            <person name="Lou X."/>
            <person name="Chen J."/>
            <person name="Feng M."/>
            <person name="Jian J."/>
            <person name="Zhang X."/>
            <person name="Luo G."/>
            <person name="Jiang Y."/>
            <person name="Liu J."/>
            <person name="Wang Z."/>
            <person name="Sha Y."/>
            <person name="Zhang B."/>
            <person name="Wu H."/>
            <person name="Tang D."/>
            <person name="Shen Q."/>
            <person name="Xue P."/>
            <person name="Zou S."/>
            <person name="Wang X."/>
            <person name="Liu X."/>
            <person name="Wang F."/>
            <person name="Yang Y."/>
            <person name="An X."/>
            <person name="Dong Z."/>
            <person name="Zhang K."/>
            <person name="Zhang X."/>
            <person name="Luo M.C."/>
            <person name="Dvorak J."/>
            <person name="Tong Y."/>
            <person name="Wang J."/>
            <person name="Yang H."/>
            <person name="Li Z."/>
            <person name="Wang D."/>
            <person name="Zhang A."/>
            <person name="Wang J."/>
        </authorList>
    </citation>
    <scope>NUCLEOTIDE SEQUENCE</scope>
    <source>
        <strain evidence="2">cv. G1812</strain>
    </source>
</reference>